<protein>
    <submittedName>
        <fullName evidence="13">Methyl-accepting chemotaxis protein</fullName>
    </submittedName>
</protein>
<dbReference type="Pfam" id="PF00672">
    <property type="entry name" value="HAMP"/>
    <property type="match status" value="1"/>
</dbReference>
<proteinExistence type="inferred from homology"/>
<dbReference type="EMBL" id="BAAACG010000001">
    <property type="protein sequence ID" value="GAA0732071.1"/>
    <property type="molecule type" value="Genomic_DNA"/>
</dbReference>
<evidence type="ECO:0000256" key="3">
    <source>
        <dbReference type="ARBA" id="ARBA00022692"/>
    </source>
</evidence>
<reference evidence="13 14" key="1">
    <citation type="journal article" date="2019" name="Int. J. Syst. Evol. Microbiol.">
        <title>The Global Catalogue of Microorganisms (GCM) 10K type strain sequencing project: providing services to taxonomists for standard genome sequencing and annotation.</title>
        <authorList>
            <consortium name="The Broad Institute Genomics Platform"/>
            <consortium name="The Broad Institute Genome Sequencing Center for Infectious Disease"/>
            <person name="Wu L."/>
            <person name="Ma J."/>
        </authorList>
    </citation>
    <scope>NUCLEOTIDE SEQUENCE [LARGE SCALE GENOMIC DNA]</scope>
    <source>
        <strain evidence="13 14">JCM 1407</strain>
    </source>
</reference>
<dbReference type="PANTHER" id="PTHR32089">
    <property type="entry name" value="METHYL-ACCEPTING CHEMOTAXIS PROTEIN MCPB"/>
    <property type="match status" value="1"/>
</dbReference>
<dbReference type="Gene3D" id="3.30.450.20">
    <property type="entry name" value="PAS domain"/>
    <property type="match status" value="1"/>
</dbReference>
<dbReference type="InterPro" id="IPR029151">
    <property type="entry name" value="Sensor-like_sf"/>
</dbReference>
<keyword evidence="6 8" id="KW-0807">Transducer</keyword>
<evidence type="ECO:0000256" key="4">
    <source>
        <dbReference type="ARBA" id="ARBA00022989"/>
    </source>
</evidence>
<organism evidence="13 14">
    <name type="scientific">Clostridium oceanicum</name>
    <dbReference type="NCBI Taxonomy" id="1543"/>
    <lineage>
        <taxon>Bacteria</taxon>
        <taxon>Bacillati</taxon>
        <taxon>Bacillota</taxon>
        <taxon>Clostridia</taxon>
        <taxon>Eubacteriales</taxon>
        <taxon>Clostridiaceae</taxon>
        <taxon>Clostridium</taxon>
    </lineage>
</organism>
<dbReference type="Pfam" id="PF00015">
    <property type="entry name" value="MCPsignal"/>
    <property type="match status" value="1"/>
</dbReference>
<dbReference type="SMART" id="SM00283">
    <property type="entry name" value="MA"/>
    <property type="match status" value="1"/>
</dbReference>
<dbReference type="CDD" id="cd11386">
    <property type="entry name" value="MCP_signal"/>
    <property type="match status" value="1"/>
</dbReference>
<dbReference type="PROSITE" id="PS50885">
    <property type="entry name" value="HAMP"/>
    <property type="match status" value="1"/>
</dbReference>
<dbReference type="Gene3D" id="1.10.8.500">
    <property type="entry name" value="HAMP domain in histidine kinase"/>
    <property type="match status" value="1"/>
</dbReference>
<evidence type="ECO:0000256" key="6">
    <source>
        <dbReference type="ARBA" id="ARBA00023224"/>
    </source>
</evidence>
<dbReference type="CDD" id="cd06225">
    <property type="entry name" value="HAMP"/>
    <property type="match status" value="1"/>
</dbReference>
<dbReference type="SUPFAM" id="SSF103190">
    <property type="entry name" value="Sensory domain-like"/>
    <property type="match status" value="1"/>
</dbReference>
<feature type="region of interest" description="Disordered" evidence="9">
    <location>
        <begin position="395"/>
        <end position="417"/>
    </location>
</feature>
<dbReference type="InterPro" id="IPR033463">
    <property type="entry name" value="sCache_3"/>
</dbReference>
<dbReference type="RefSeq" id="WP_343757781.1">
    <property type="nucleotide sequence ID" value="NZ_BAAACG010000001.1"/>
</dbReference>
<evidence type="ECO:0000313" key="14">
    <source>
        <dbReference type="Proteomes" id="UP001501510"/>
    </source>
</evidence>
<evidence type="ECO:0000256" key="5">
    <source>
        <dbReference type="ARBA" id="ARBA00023136"/>
    </source>
</evidence>
<dbReference type="InterPro" id="IPR003660">
    <property type="entry name" value="HAMP_dom"/>
</dbReference>
<keyword evidence="3 10" id="KW-0812">Transmembrane</keyword>
<gene>
    <name evidence="13" type="ORF">GCM10008906_01260</name>
</gene>
<evidence type="ECO:0000256" key="7">
    <source>
        <dbReference type="ARBA" id="ARBA00029447"/>
    </source>
</evidence>
<feature type="domain" description="HAMP" evidence="12">
    <location>
        <begin position="322"/>
        <end position="374"/>
    </location>
</feature>
<dbReference type="Proteomes" id="UP001501510">
    <property type="component" value="Unassembled WGS sequence"/>
</dbReference>
<dbReference type="PROSITE" id="PS50111">
    <property type="entry name" value="CHEMOTAXIS_TRANSDUC_2"/>
    <property type="match status" value="1"/>
</dbReference>
<keyword evidence="14" id="KW-1185">Reference proteome</keyword>
<evidence type="ECO:0000256" key="9">
    <source>
        <dbReference type="SAM" id="MobiDB-lite"/>
    </source>
</evidence>
<evidence type="ECO:0000259" key="12">
    <source>
        <dbReference type="PROSITE" id="PS50885"/>
    </source>
</evidence>
<dbReference type="Pfam" id="PF17203">
    <property type="entry name" value="sCache_3_2"/>
    <property type="match status" value="1"/>
</dbReference>
<accession>A0ABN1J8H1</accession>
<evidence type="ECO:0000256" key="1">
    <source>
        <dbReference type="ARBA" id="ARBA00004651"/>
    </source>
</evidence>
<dbReference type="SUPFAM" id="SSF58104">
    <property type="entry name" value="Methyl-accepting chemotaxis protein (MCP) signaling domain"/>
    <property type="match status" value="1"/>
</dbReference>
<evidence type="ECO:0000256" key="8">
    <source>
        <dbReference type="PROSITE-ProRule" id="PRU00284"/>
    </source>
</evidence>
<feature type="domain" description="Methyl-accepting transducer" evidence="11">
    <location>
        <begin position="393"/>
        <end position="664"/>
    </location>
</feature>
<dbReference type="PANTHER" id="PTHR32089:SF112">
    <property type="entry name" value="LYSOZYME-LIKE PROTEIN-RELATED"/>
    <property type="match status" value="1"/>
</dbReference>
<keyword evidence="2" id="KW-1003">Cell membrane</keyword>
<evidence type="ECO:0000256" key="10">
    <source>
        <dbReference type="SAM" id="Phobius"/>
    </source>
</evidence>
<evidence type="ECO:0000256" key="2">
    <source>
        <dbReference type="ARBA" id="ARBA00022475"/>
    </source>
</evidence>
<dbReference type="SMART" id="SM00304">
    <property type="entry name" value="HAMP"/>
    <property type="match status" value="1"/>
</dbReference>
<comment type="caution">
    <text evidence="13">The sequence shown here is derived from an EMBL/GenBank/DDBJ whole genome shotgun (WGS) entry which is preliminary data.</text>
</comment>
<comment type="subcellular location">
    <subcellularLocation>
        <location evidence="1">Cell membrane</location>
        <topology evidence="1">Multi-pass membrane protein</topology>
    </subcellularLocation>
</comment>
<keyword evidence="5 10" id="KW-0472">Membrane</keyword>
<comment type="similarity">
    <text evidence="7">Belongs to the methyl-accepting chemotaxis (MCP) protein family.</text>
</comment>
<evidence type="ECO:0000259" key="11">
    <source>
        <dbReference type="PROSITE" id="PS50111"/>
    </source>
</evidence>
<feature type="compositionally biased region" description="Polar residues" evidence="9">
    <location>
        <begin position="404"/>
        <end position="417"/>
    </location>
</feature>
<dbReference type="InterPro" id="IPR004089">
    <property type="entry name" value="MCPsignal_dom"/>
</dbReference>
<keyword evidence="4 10" id="KW-1133">Transmembrane helix</keyword>
<dbReference type="Gene3D" id="1.10.287.950">
    <property type="entry name" value="Methyl-accepting chemotaxis protein"/>
    <property type="match status" value="1"/>
</dbReference>
<name>A0ABN1J8H1_9CLOT</name>
<feature type="transmembrane region" description="Helical" evidence="10">
    <location>
        <begin position="298"/>
        <end position="320"/>
    </location>
</feature>
<evidence type="ECO:0000313" key="13">
    <source>
        <dbReference type="EMBL" id="GAA0732071.1"/>
    </source>
</evidence>
<sequence>MKNFSIKNSMKFKNSSLKTRIVLSSLIIFFLTTLVLSSSILLVVDKKFKEQVRADGINLVTQEANKFIGFNAVSKQIDNLLDQKLFSVGYSLNQAKNISNDYLKKLAKETKIQEINLTDKTGKIIYSNMEENINFKFTSEYAVYSLLGSNKKPISESIRQSKVNHNYYKYCGVAASNGGLIQLGMEANEINKLKNSMSPQTLVDTLAKDDDIVFALVMDKSLKVTSHSDKKRIGKILDDKGSKSAISSGKEYTSTYKYKGEEDVYDVIMPLKDKSGNLLGAIDIGLSLKTQNSALKSIITISILVSLIGLLIASLLLIYITRKSLNPLSKLSDIATKVSKGDLTEKINIESNDEIGVLAFSFNSMIDNLREITKHINEFSLDLVSSSQEILSSSEQTSSASQEIATSTQEISNGAENQVTATNEASTAMNDIMTNIYDMKSEVDEIVVFSQTTNELASDGKTNMTKMTNQMETIKDSVSYSAEVINELESTSKEIGKIVEIMNGIADQTNLLALNASIEAARAGQAGKGFAVVADEVRKLAEESIKSSSDIQSLIVNTQNKTKIALESIKKGDSESSKGQKIVINVATSLDKILNSFASIDSKFKNIDTMVNSSTDNFTNVATKLYNVETISKDAQDSTEAVAASTEEQSATIEEMTAAIQTLVGMAENLQQSVAVFKTEKKEK</sequence>